<organism evidence="3 4">
    <name type="scientific">Fonsecaea pedrosoi CBS 271.37</name>
    <dbReference type="NCBI Taxonomy" id="1442368"/>
    <lineage>
        <taxon>Eukaryota</taxon>
        <taxon>Fungi</taxon>
        <taxon>Dikarya</taxon>
        <taxon>Ascomycota</taxon>
        <taxon>Pezizomycotina</taxon>
        <taxon>Eurotiomycetes</taxon>
        <taxon>Chaetothyriomycetidae</taxon>
        <taxon>Chaetothyriales</taxon>
        <taxon>Herpotrichiellaceae</taxon>
        <taxon>Fonsecaea</taxon>
    </lineage>
</organism>
<keyword evidence="4" id="KW-1185">Reference proteome</keyword>
<keyword evidence="1" id="KW-0620">Polyamine biosynthesis</keyword>
<reference evidence="3 4" key="1">
    <citation type="submission" date="2015-01" db="EMBL/GenBank/DDBJ databases">
        <title>The Genome Sequence of Fonsecaea pedrosoi CBS 271.37.</title>
        <authorList>
            <consortium name="The Broad Institute Genomics Platform"/>
            <person name="Cuomo C."/>
            <person name="de Hoog S."/>
            <person name="Gorbushina A."/>
            <person name="Stielow B."/>
            <person name="Teixiera M."/>
            <person name="Abouelleil A."/>
            <person name="Chapman S.B."/>
            <person name="Priest M."/>
            <person name="Young S.K."/>
            <person name="Wortman J."/>
            <person name="Nusbaum C."/>
            <person name="Birren B."/>
        </authorList>
    </citation>
    <scope>NUCLEOTIDE SEQUENCE [LARGE SCALE GENOMIC DNA]</scope>
    <source>
        <strain evidence="3 4">CBS 271.37</strain>
    </source>
</reference>
<feature type="region of interest" description="Disordered" evidence="2">
    <location>
        <begin position="1"/>
        <end position="39"/>
    </location>
</feature>
<dbReference type="EMBL" id="KN846975">
    <property type="protein sequence ID" value="KIW75589.1"/>
    <property type="molecule type" value="Genomic_DNA"/>
</dbReference>
<dbReference type="GO" id="GO:0006596">
    <property type="term" value="P:polyamine biosynthetic process"/>
    <property type="evidence" value="ECO:0007669"/>
    <property type="project" value="UniProtKB-KW"/>
</dbReference>
<evidence type="ECO:0000313" key="4">
    <source>
        <dbReference type="Proteomes" id="UP000053029"/>
    </source>
</evidence>
<dbReference type="Proteomes" id="UP000053029">
    <property type="component" value="Unassembled WGS sequence"/>
</dbReference>
<protein>
    <recommendedName>
        <fullName evidence="5">PABS domain-containing protein</fullName>
    </recommendedName>
</protein>
<evidence type="ECO:0008006" key="5">
    <source>
        <dbReference type="Google" id="ProtNLM"/>
    </source>
</evidence>
<dbReference type="VEuPathDB" id="FungiDB:Z517_10331"/>
<dbReference type="OrthoDB" id="2016285at2759"/>
<dbReference type="SUPFAM" id="SSF53335">
    <property type="entry name" value="S-adenosyl-L-methionine-dependent methyltransferases"/>
    <property type="match status" value="1"/>
</dbReference>
<dbReference type="CDD" id="cd02440">
    <property type="entry name" value="AdoMet_MTases"/>
    <property type="match status" value="1"/>
</dbReference>
<proteinExistence type="predicted"/>
<dbReference type="InterPro" id="IPR029063">
    <property type="entry name" value="SAM-dependent_MTases_sf"/>
</dbReference>
<dbReference type="FunFam" id="3.40.50.150:FF:000288">
    <property type="entry name" value="Spermine/spermidine synthase, putative"/>
    <property type="match status" value="1"/>
</dbReference>
<evidence type="ECO:0000256" key="2">
    <source>
        <dbReference type="SAM" id="MobiDB-lite"/>
    </source>
</evidence>
<dbReference type="AlphaFoldDB" id="A0A0D2GT47"/>
<dbReference type="PANTHER" id="PTHR43317">
    <property type="entry name" value="THERMOSPERMINE SYNTHASE ACAULIS5"/>
    <property type="match status" value="1"/>
</dbReference>
<dbReference type="STRING" id="1442368.A0A0D2GT47"/>
<gene>
    <name evidence="3" type="ORF">Z517_10331</name>
</gene>
<dbReference type="NCBIfam" id="NF037959">
    <property type="entry name" value="MFS_SpdSyn"/>
    <property type="match status" value="1"/>
</dbReference>
<dbReference type="RefSeq" id="XP_013279397.1">
    <property type="nucleotide sequence ID" value="XM_013423943.1"/>
</dbReference>
<accession>A0A0D2GT47</accession>
<dbReference type="HOGENOM" id="CLU_017511_2_0_1"/>
<feature type="compositionally biased region" description="Polar residues" evidence="2">
    <location>
        <begin position="7"/>
        <end position="22"/>
    </location>
</feature>
<sequence>MARKTKPPNNATIQRTTASHNSPVPPSPQIDPSSTDKRPRSIVATLTDTRVQRALQLVLLAALYAPLSQLNLSPVYGDIPPALYHRYGLTASFMLAFAVRGYLPSWVARSITPFCFWIPSIQFILFRFSSTLGNPLGPLITELLTCYPLVLLSTYFAMQYLDETFSSGRLDSSLGEAVPSMGLFMLFSVLHRACKGFVSSLLGRGFLTSRVGMQLVVASLYGMVLPNSFLWPSLPSVAFTMVANPHCSLSRTTEVLNNTLALYNYTLLERKESITGYISVLEDNQRGFRVMRCDHSLLGGQWKLPPSKRVQRRVAEPIYSVFVMLEAVRLVEGTSPSPHKTALNIGLGVGTAPSALIQHGVNTTVMELDPVVHDFAVKYFNFPHNHTYYLGDAVHAVATANSTEADSYDYIIHDVFTGGAEPVELFTVEFLSGLHMLLKPDGVIAINYAGDLAMPVSSLIYRTITSVFPSCRVFREDEAPTPGAKAVDFTNMVFFCTKRQAAITFRKPVTADFLGSGARQEFLVPQHEISPDEFDKEGAVLRRGQTKELEIWQSQSALGHWTVMRTVLPDVIWENW</sequence>
<dbReference type="GO" id="GO:0010487">
    <property type="term" value="F:thermospermine synthase activity"/>
    <property type="evidence" value="ECO:0007669"/>
    <property type="project" value="TreeGrafter"/>
</dbReference>
<dbReference type="Pfam" id="PF01564">
    <property type="entry name" value="Spermine_synth"/>
    <property type="match status" value="1"/>
</dbReference>
<evidence type="ECO:0000313" key="3">
    <source>
        <dbReference type="EMBL" id="KIW75589.1"/>
    </source>
</evidence>
<dbReference type="PANTHER" id="PTHR43317:SF1">
    <property type="entry name" value="THERMOSPERMINE SYNTHASE ACAULIS5"/>
    <property type="match status" value="1"/>
</dbReference>
<name>A0A0D2GT47_9EURO</name>
<dbReference type="GeneID" id="25309821"/>
<dbReference type="Gene3D" id="3.40.50.150">
    <property type="entry name" value="Vaccinia Virus protein VP39"/>
    <property type="match status" value="1"/>
</dbReference>
<evidence type="ECO:0000256" key="1">
    <source>
        <dbReference type="ARBA" id="ARBA00023115"/>
    </source>
</evidence>